<dbReference type="Proteomes" id="UP000095200">
    <property type="component" value="Unassembled WGS sequence"/>
</dbReference>
<dbReference type="RefSeq" id="WP_069859743.1">
    <property type="nucleotide sequence ID" value="NZ_BDFE01000017.1"/>
</dbReference>
<organism evidence="1 2">
    <name type="scientific">Desulfoplanes formicivorans</name>
    <dbReference type="NCBI Taxonomy" id="1592317"/>
    <lineage>
        <taxon>Bacteria</taxon>
        <taxon>Pseudomonadati</taxon>
        <taxon>Thermodesulfobacteriota</taxon>
        <taxon>Desulfovibrionia</taxon>
        <taxon>Desulfovibrionales</taxon>
        <taxon>Desulfoplanaceae</taxon>
        <taxon>Desulfoplanes</taxon>
    </lineage>
</organism>
<keyword evidence="2" id="KW-1185">Reference proteome</keyword>
<proteinExistence type="predicted"/>
<comment type="caution">
    <text evidence="1">The sequence shown here is derived from an EMBL/GenBank/DDBJ whole genome shotgun (WGS) entry which is preliminary data.</text>
</comment>
<protein>
    <submittedName>
        <fullName evidence="1">Uncharacterized protein</fullName>
    </submittedName>
</protein>
<dbReference type="OrthoDB" id="5470424at2"/>
<sequence length="274" mass="30549">MSKDRLMIHFPLMHPQLLPDSLPDAIRLMDPGCVEQGEGETARYFRSGDLVYEDRLARQFLQDSLEFGEQFKQASDAAYFRAGSMENFFSGSMQEIKSELLSPPKDGAEELKKKMTDAQLLLLLGFHLEEQMLELGALQHKINTSVRDFEENLGMSEDDQCGFGANFSSHGPGTLAHMSMDWRRLVIPFLWFVPGQAGLVVSDLLILTSLEDKGLKRTPVSREDLVEVFPDWNPHVPVTCSMDNISGGELADLTGVKVPGELANKEIMLVGCLV</sequence>
<gene>
    <name evidence="1" type="ORF">DPF_2257</name>
</gene>
<name>A0A194AJW2_9BACT</name>
<evidence type="ECO:0000313" key="1">
    <source>
        <dbReference type="EMBL" id="GAU09530.1"/>
    </source>
</evidence>
<dbReference type="EMBL" id="BDFE01000017">
    <property type="protein sequence ID" value="GAU09530.1"/>
    <property type="molecule type" value="Genomic_DNA"/>
</dbReference>
<reference evidence="2" key="1">
    <citation type="submission" date="2016-06" db="EMBL/GenBank/DDBJ databases">
        <title>Draft genome sequence of Desulfoplanes formicivorans strain Pf12B.</title>
        <authorList>
            <person name="Watanabe M."/>
            <person name="Kojima H."/>
            <person name="Fukui M."/>
        </authorList>
    </citation>
    <scope>NUCLEOTIDE SEQUENCE [LARGE SCALE GENOMIC DNA]</scope>
    <source>
        <strain evidence="2">Pf12B</strain>
    </source>
</reference>
<dbReference type="STRING" id="1592317.DPF_2257"/>
<dbReference type="AlphaFoldDB" id="A0A194AJW2"/>
<accession>A0A194AJW2</accession>
<evidence type="ECO:0000313" key="2">
    <source>
        <dbReference type="Proteomes" id="UP000095200"/>
    </source>
</evidence>